<reference evidence="3" key="1">
    <citation type="journal article" date="2021" name="Nat. Commun.">
        <title>Genetic determinants of endophytism in the Arabidopsis root mycobiome.</title>
        <authorList>
            <person name="Mesny F."/>
            <person name="Miyauchi S."/>
            <person name="Thiergart T."/>
            <person name="Pickel B."/>
            <person name="Atanasova L."/>
            <person name="Karlsson M."/>
            <person name="Huettel B."/>
            <person name="Barry K.W."/>
            <person name="Haridas S."/>
            <person name="Chen C."/>
            <person name="Bauer D."/>
            <person name="Andreopoulos W."/>
            <person name="Pangilinan J."/>
            <person name="LaButti K."/>
            <person name="Riley R."/>
            <person name="Lipzen A."/>
            <person name="Clum A."/>
            <person name="Drula E."/>
            <person name="Henrissat B."/>
            <person name="Kohler A."/>
            <person name="Grigoriev I.V."/>
            <person name="Martin F.M."/>
            <person name="Hacquard S."/>
        </authorList>
    </citation>
    <scope>NUCLEOTIDE SEQUENCE</scope>
    <source>
        <strain evidence="3">MPI-CAGE-CH-0243</strain>
    </source>
</reference>
<protein>
    <submittedName>
        <fullName evidence="3">Uncharacterized protein</fullName>
    </submittedName>
</protein>
<feature type="compositionally biased region" description="Polar residues" evidence="1">
    <location>
        <begin position="33"/>
        <end position="46"/>
    </location>
</feature>
<sequence>MPLPPISINISAPKASNFIPMSPSPFPSHPASLYTTTGTNEPSSPKTLLYPRYADADSSSAPPSPASMESFDILDAGGAWRRGGGGMDGEGYDSRARAKRWRKTWWIVLFLILGALVLGGGLLGAGFGEKWKGNNGNSADGMSREEVRRECERRGGGEEKCSSDVEWAGCVVRSGVGYCEGVLGGS</sequence>
<dbReference type="EMBL" id="JAGMWT010000006">
    <property type="protein sequence ID" value="KAH7127040.1"/>
    <property type="molecule type" value="Genomic_DNA"/>
</dbReference>
<evidence type="ECO:0000313" key="3">
    <source>
        <dbReference type="EMBL" id="KAH7127040.1"/>
    </source>
</evidence>
<keyword evidence="2" id="KW-0812">Transmembrane</keyword>
<keyword evidence="2" id="KW-1133">Transmembrane helix</keyword>
<name>A0A9P9IQ01_9PLEO</name>
<dbReference type="AlphaFoldDB" id="A0A9P9IQ01"/>
<feature type="transmembrane region" description="Helical" evidence="2">
    <location>
        <begin position="105"/>
        <end position="127"/>
    </location>
</feature>
<keyword evidence="4" id="KW-1185">Reference proteome</keyword>
<gene>
    <name evidence="3" type="ORF">B0J11DRAFT_505751</name>
</gene>
<accession>A0A9P9IQ01</accession>
<evidence type="ECO:0000256" key="1">
    <source>
        <dbReference type="SAM" id="MobiDB-lite"/>
    </source>
</evidence>
<keyword evidence="2" id="KW-0472">Membrane</keyword>
<dbReference type="Proteomes" id="UP000700596">
    <property type="component" value="Unassembled WGS sequence"/>
</dbReference>
<evidence type="ECO:0000256" key="2">
    <source>
        <dbReference type="SAM" id="Phobius"/>
    </source>
</evidence>
<comment type="caution">
    <text evidence="3">The sequence shown here is derived from an EMBL/GenBank/DDBJ whole genome shotgun (WGS) entry which is preliminary data.</text>
</comment>
<proteinExistence type="predicted"/>
<evidence type="ECO:0000313" key="4">
    <source>
        <dbReference type="Proteomes" id="UP000700596"/>
    </source>
</evidence>
<organism evidence="3 4">
    <name type="scientific">Dendryphion nanum</name>
    <dbReference type="NCBI Taxonomy" id="256645"/>
    <lineage>
        <taxon>Eukaryota</taxon>
        <taxon>Fungi</taxon>
        <taxon>Dikarya</taxon>
        <taxon>Ascomycota</taxon>
        <taxon>Pezizomycotina</taxon>
        <taxon>Dothideomycetes</taxon>
        <taxon>Pleosporomycetidae</taxon>
        <taxon>Pleosporales</taxon>
        <taxon>Torulaceae</taxon>
        <taxon>Dendryphion</taxon>
    </lineage>
</organism>
<feature type="region of interest" description="Disordered" evidence="1">
    <location>
        <begin position="29"/>
        <end position="49"/>
    </location>
</feature>